<name>A0A540WRL1_9BACT</name>
<dbReference type="SUPFAM" id="SSF57196">
    <property type="entry name" value="EGF/Laminin"/>
    <property type="match status" value="1"/>
</dbReference>
<evidence type="ECO:0000259" key="4">
    <source>
        <dbReference type="PROSITE" id="PS50026"/>
    </source>
</evidence>
<keyword evidence="6" id="KW-1185">Reference proteome</keyword>
<reference evidence="5 6" key="1">
    <citation type="submission" date="2019-06" db="EMBL/GenBank/DDBJ databases">
        <authorList>
            <person name="Livingstone P."/>
            <person name="Whitworth D."/>
        </authorList>
    </citation>
    <scope>NUCLEOTIDE SEQUENCE [LARGE SCALE GENOMIC DNA]</scope>
    <source>
        <strain evidence="5 6">AM401</strain>
    </source>
</reference>
<dbReference type="EMBL" id="VIFM01000182">
    <property type="protein sequence ID" value="TQF11557.1"/>
    <property type="molecule type" value="Genomic_DNA"/>
</dbReference>
<dbReference type="Proteomes" id="UP000315369">
    <property type="component" value="Unassembled WGS sequence"/>
</dbReference>
<organism evidence="5 6">
    <name type="scientific">Myxococcus llanfairpwllgwyngyllgogerychwyrndrobwllllantysiliogogogochensis</name>
    <dbReference type="NCBI Taxonomy" id="2590453"/>
    <lineage>
        <taxon>Bacteria</taxon>
        <taxon>Pseudomonadati</taxon>
        <taxon>Myxococcota</taxon>
        <taxon>Myxococcia</taxon>
        <taxon>Myxococcales</taxon>
        <taxon>Cystobacterineae</taxon>
        <taxon>Myxococcaceae</taxon>
        <taxon>Myxococcus</taxon>
    </lineage>
</organism>
<dbReference type="InterPro" id="IPR011936">
    <property type="entry name" value="Myxo_disulph_rpt"/>
</dbReference>
<dbReference type="NCBIfam" id="TIGR02232">
    <property type="entry name" value="myxo_disulf_rpt"/>
    <property type="match status" value="1"/>
</dbReference>
<protein>
    <submittedName>
        <fullName evidence="5">DUF4215 domain-containing protein</fullName>
    </submittedName>
</protein>
<proteinExistence type="predicted"/>
<dbReference type="InterPro" id="IPR018097">
    <property type="entry name" value="EGF_Ca-bd_CS"/>
</dbReference>
<dbReference type="GO" id="GO:0006508">
    <property type="term" value="P:proteolysis"/>
    <property type="evidence" value="ECO:0007669"/>
    <property type="project" value="TreeGrafter"/>
</dbReference>
<dbReference type="CDD" id="cd00054">
    <property type="entry name" value="EGF_CA"/>
    <property type="match status" value="1"/>
</dbReference>
<keyword evidence="3" id="KW-1015">Disulfide bond</keyword>
<dbReference type="Gene3D" id="2.10.25.10">
    <property type="entry name" value="Laminin"/>
    <property type="match status" value="1"/>
</dbReference>
<dbReference type="GO" id="GO:0005509">
    <property type="term" value="F:calcium ion binding"/>
    <property type="evidence" value="ECO:0007669"/>
    <property type="project" value="InterPro"/>
</dbReference>
<dbReference type="PROSITE" id="PS51257">
    <property type="entry name" value="PROKAR_LIPOPROTEIN"/>
    <property type="match status" value="1"/>
</dbReference>
<dbReference type="Pfam" id="PF07645">
    <property type="entry name" value="EGF_CA"/>
    <property type="match status" value="1"/>
</dbReference>
<dbReference type="AlphaFoldDB" id="A0A540WRL1"/>
<keyword evidence="2" id="KW-0677">Repeat</keyword>
<dbReference type="PANTHER" id="PTHR46130">
    <property type="entry name" value="LAMGL DOMAIN-CONTAINING PROTEIN"/>
    <property type="match status" value="1"/>
</dbReference>
<gene>
    <name evidence="5" type="ORF">FJV41_33670</name>
</gene>
<dbReference type="PROSITE" id="PS50026">
    <property type="entry name" value="EGF_3"/>
    <property type="match status" value="1"/>
</dbReference>
<evidence type="ECO:0000256" key="2">
    <source>
        <dbReference type="ARBA" id="ARBA00022737"/>
    </source>
</evidence>
<dbReference type="PANTHER" id="PTHR46130:SF3">
    <property type="entry name" value="CHROMOSOME UNDETERMINED SCAFFOLD_33, WHOLE GENOME SHOTGUN SEQUENCE"/>
    <property type="match status" value="1"/>
</dbReference>
<evidence type="ECO:0000313" key="6">
    <source>
        <dbReference type="Proteomes" id="UP000315369"/>
    </source>
</evidence>
<evidence type="ECO:0000256" key="1">
    <source>
        <dbReference type="ARBA" id="ARBA00022729"/>
    </source>
</evidence>
<dbReference type="GO" id="GO:0004222">
    <property type="term" value="F:metalloendopeptidase activity"/>
    <property type="evidence" value="ECO:0007669"/>
    <property type="project" value="TreeGrafter"/>
</dbReference>
<accession>A0A540WRL1</accession>
<dbReference type="FunFam" id="2.10.25.10:FF:000038">
    <property type="entry name" value="Fibrillin 2"/>
    <property type="match status" value="1"/>
</dbReference>
<dbReference type="OrthoDB" id="5514547at2"/>
<keyword evidence="1" id="KW-0732">Signal</keyword>
<dbReference type="InterPro" id="IPR049883">
    <property type="entry name" value="NOTCH1_EGF-like"/>
</dbReference>
<dbReference type="PROSITE" id="PS01187">
    <property type="entry name" value="EGF_CA"/>
    <property type="match status" value="1"/>
</dbReference>
<sequence>MGASMKRMGSGSAWVVLSCLLLGACGVEQVTEEDVTGTVTSSLEDPNYANAVGEGTTALVLNPQAAVGAPDGVFATLPSEAGEGLMLDLGEGQESSGILEVYTQGPVGSSAQATVQFLTADGGYFSSGVLYLRSRWEGVDMQYVWYSQTIPYRYVVIRSVAGKPFNVDAVVARRRAICGDGVIYGTGELCDDGNQLSGDGCNSICRVETGYTCSGEPSVCVDRDECALGTHACPANTVCVNTPGSYVCQ</sequence>
<dbReference type="InterPro" id="IPR000742">
    <property type="entry name" value="EGF"/>
</dbReference>
<evidence type="ECO:0000313" key="5">
    <source>
        <dbReference type="EMBL" id="TQF11557.1"/>
    </source>
</evidence>
<feature type="domain" description="EGF-like" evidence="4">
    <location>
        <begin position="222"/>
        <end position="249"/>
    </location>
</feature>
<evidence type="ECO:0000256" key="3">
    <source>
        <dbReference type="ARBA" id="ARBA00023157"/>
    </source>
</evidence>
<dbReference type="GO" id="GO:0007166">
    <property type="term" value="P:cell surface receptor signaling pathway"/>
    <property type="evidence" value="ECO:0007669"/>
    <property type="project" value="TreeGrafter"/>
</dbReference>
<dbReference type="InterPro" id="IPR043543">
    <property type="entry name" value="PAPPA/PAPPA2"/>
</dbReference>
<dbReference type="GO" id="GO:0005615">
    <property type="term" value="C:extracellular space"/>
    <property type="evidence" value="ECO:0007669"/>
    <property type="project" value="TreeGrafter"/>
</dbReference>
<comment type="caution">
    <text evidence="5">The sequence shown here is derived from an EMBL/GenBank/DDBJ whole genome shotgun (WGS) entry which is preliminary data.</text>
</comment>
<dbReference type="Pfam" id="PF13948">
    <property type="entry name" value="DUF4215"/>
    <property type="match status" value="1"/>
</dbReference>